<accession>A0A1W6BVW9</accession>
<dbReference type="AlphaFoldDB" id="A0A1W6BVW9"/>
<evidence type="ECO:0000313" key="1">
    <source>
        <dbReference type="EMBL" id="ARJ56210.1"/>
    </source>
</evidence>
<evidence type="ECO:0000313" key="2">
    <source>
        <dbReference type="Proteomes" id="UP000192902"/>
    </source>
</evidence>
<organism evidence="1 2">
    <name type="scientific">Campylobacter cuniculorum DSM 23162 = LMG 24588</name>
    <dbReference type="NCBI Taxonomy" id="1121267"/>
    <lineage>
        <taxon>Bacteria</taxon>
        <taxon>Pseudomonadati</taxon>
        <taxon>Campylobacterota</taxon>
        <taxon>Epsilonproteobacteria</taxon>
        <taxon>Campylobacterales</taxon>
        <taxon>Campylobacteraceae</taxon>
        <taxon>Campylobacter</taxon>
    </lineage>
</organism>
<dbReference type="OrthoDB" id="5358202at2"/>
<reference evidence="1 2" key="1">
    <citation type="submission" date="2017-04" db="EMBL/GenBank/DDBJ databases">
        <title>Complete genome sequence of the Campylobacter cuniculorum type strain LMG24588.</title>
        <authorList>
            <person name="Miller W.G."/>
            <person name="Yee E."/>
            <person name="Revez J."/>
            <person name="Bono J.L."/>
            <person name="Rossi M."/>
        </authorList>
    </citation>
    <scope>NUCLEOTIDE SEQUENCE [LARGE SCALE GENOMIC DNA]</scope>
    <source>
        <strain evidence="1 2">LMG 24588</strain>
    </source>
</reference>
<dbReference type="eggNOG" id="ENOG50319A9">
    <property type="taxonomic scope" value="Bacteria"/>
</dbReference>
<sequence length="231" mass="27570">MFFGFSNGKELIPKIYQGSARKELNLIFLYQYNANVEDDLKIPFHYAKKAENLQDIFKLFLKDLLCVDFNKARKICIQSNVYIENFDIKKNKIFKTNSMNFMQLKKNLKIYFYGICFKTQDLFVGYVYDKISKQNPDKSLFFKDNFIIIEQKIALLVYSKKIDINKLENCSEIEEALNLIRKNSFLVFYIIYPKNDNFNHFIEIKHFLCDLSKTMLKLVPYSISNKLIRRI</sequence>
<gene>
    <name evidence="1" type="ORF">CCUN_0575</name>
</gene>
<dbReference type="RefSeq" id="WP_027306335.1">
    <property type="nucleotide sequence ID" value="NZ_CP020867.1"/>
</dbReference>
<proteinExistence type="predicted"/>
<dbReference type="Proteomes" id="UP000192902">
    <property type="component" value="Chromosome"/>
</dbReference>
<name>A0A1W6BVW9_9BACT</name>
<dbReference type="STRING" id="1121267.CCUN_0575"/>
<dbReference type="EMBL" id="CP020867">
    <property type="protein sequence ID" value="ARJ56210.1"/>
    <property type="molecule type" value="Genomic_DNA"/>
</dbReference>
<dbReference type="KEGG" id="ccun:CCUN_0575"/>
<protein>
    <submittedName>
        <fullName evidence="1">Uncharacterized protein</fullName>
    </submittedName>
</protein>